<dbReference type="NCBIfam" id="NF011765">
    <property type="entry name" value="PRK15219.1"/>
    <property type="match status" value="1"/>
</dbReference>
<evidence type="ECO:0000313" key="3">
    <source>
        <dbReference type="EMBL" id="SPS05828.1"/>
    </source>
</evidence>
<dbReference type="PANTHER" id="PTHR11002:SF79">
    <property type="entry name" value="CARBONIC ANHYDRASE 2"/>
    <property type="match status" value="1"/>
</dbReference>
<dbReference type="Pfam" id="PF00484">
    <property type="entry name" value="Pro_CA"/>
    <property type="match status" value="1"/>
</dbReference>
<dbReference type="Gene3D" id="3.40.1050.10">
    <property type="entry name" value="Carbonic anhydrase"/>
    <property type="match status" value="1"/>
</dbReference>
<dbReference type="PANTHER" id="PTHR11002">
    <property type="entry name" value="CARBONIC ANHYDRASE"/>
    <property type="match status" value="1"/>
</dbReference>
<gene>
    <name evidence="3" type="ORF">NITFAB_1418</name>
</gene>
<reference evidence="3" key="1">
    <citation type="submission" date="2018-05" db="EMBL/GenBank/DDBJ databases">
        <authorList>
            <person name="Lanie J.A."/>
            <person name="Ng W.-L."/>
            <person name="Kazmierczak K.M."/>
            <person name="Andrzejewski T.M."/>
            <person name="Davidsen T.M."/>
            <person name="Wayne K.J."/>
            <person name="Tettelin H."/>
            <person name="Glass J.I."/>
            <person name="Rusch D."/>
            <person name="Podicherti R."/>
            <person name="Tsui H.-C.T."/>
            <person name="Winkler M.E."/>
        </authorList>
    </citation>
    <scope>NUCLEOTIDE SEQUENCE</scope>
    <source>
        <strain evidence="3">KNB</strain>
    </source>
</reference>
<dbReference type="CDD" id="cd03378">
    <property type="entry name" value="beta_CA_cladeC"/>
    <property type="match status" value="1"/>
</dbReference>
<comment type="cofactor">
    <cofactor evidence="2">
        <name>Zn(2+)</name>
        <dbReference type="ChEBI" id="CHEBI:29105"/>
    </cofactor>
    <text evidence="2">Binds 1 zinc ion per subunit.</text>
</comment>
<dbReference type="SMART" id="SM00947">
    <property type="entry name" value="Pro_CA"/>
    <property type="match status" value="1"/>
</dbReference>
<name>A0A2X0QW49_9PROT</name>
<dbReference type="InterPro" id="IPR036874">
    <property type="entry name" value="Carbonic_anhydrase_sf"/>
</dbReference>
<keyword evidence="2" id="KW-0862">Zinc</keyword>
<accession>A0A2X0QW49</accession>
<dbReference type="InterPro" id="IPR001765">
    <property type="entry name" value="Carbonic_anhydrase"/>
</dbReference>
<dbReference type="GO" id="GO:0008270">
    <property type="term" value="F:zinc ion binding"/>
    <property type="evidence" value="ECO:0007669"/>
    <property type="project" value="InterPro"/>
</dbReference>
<protein>
    <submittedName>
        <fullName evidence="3">Putative Carbonic anhydrase</fullName>
    </submittedName>
</protein>
<feature type="binding site" evidence="2">
    <location>
        <position position="114"/>
    </location>
    <ligand>
        <name>Zn(2+)</name>
        <dbReference type="ChEBI" id="CHEBI:29105"/>
    </ligand>
</feature>
<dbReference type="SUPFAM" id="SSF53056">
    <property type="entry name" value="beta-carbonic anhydrase, cab"/>
    <property type="match status" value="1"/>
</dbReference>
<sequence length="211" mass="23652">MRTQTKEIQQHLTPEIALQILKAGNARFMKNLKINRNLLQQLNETYDGQYPFAVVLSCIDSRASSELIFDQGLGDLFSIRIAGNILNDDIIGSMEFACKVSGAKIIVVVGHTRCGAIKGACDDVQLGKLTDLLAKIKPVVEKVRDPEATDQNSKNEEFLDKVAEANVFNVIEEIKSRSEILREMLEQKQIGIVGAMYDLHTGHIDFYENQW</sequence>
<feature type="binding site" evidence="2">
    <location>
        <position position="58"/>
    </location>
    <ligand>
        <name>Zn(2+)</name>
        <dbReference type="ChEBI" id="CHEBI:29105"/>
    </ligand>
</feature>
<feature type="binding site" evidence="2">
    <location>
        <position position="111"/>
    </location>
    <ligand>
        <name>Zn(2+)</name>
        <dbReference type="ChEBI" id="CHEBI:29105"/>
    </ligand>
</feature>
<dbReference type="EMBL" id="LS423452">
    <property type="protein sequence ID" value="SPS05828.1"/>
    <property type="molecule type" value="Genomic_DNA"/>
</dbReference>
<organism evidence="3">
    <name type="scientific">Candidatus Nitrotoga fabula</name>
    <dbReference type="NCBI Taxonomy" id="2182327"/>
    <lineage>
        <taxon>Bacteria</taxon>
        <taxon>Pseudomonadati</taxon>
        <taxon>Pseudomonadota</taxon>
        <taxon>Betaproteobacteria</taxon>
        <taxon>Nitrosomonadales</taxon>
        <taxon>Gallionellaceae</taxon>
        <taxon>Candidatus Nitrotoga</taxon>
    </lineage>
</organism>
<evidence type="ECO:0000256" key="1">
    <source>
        <dbReference type="ARBA" id="ARBA00006217"/>
    </source>
</evidence>
<dbReference type="AlphaFoldDB" id="A0A2X0QW49"/>
<comment type="similarity">
    <text evidence="1">Belongs to the beta-class carbonic anhydrase family.</text>
</comment>
<proteinExistence type="inferred from homology"/>
<keyword evidence="2" id="KW-0479">Metal-binding</keyword>
<dbReference type="GO" id="GO:0004089">
    <property type="term" value="F:carbonate dehydratase activity"/>
    <property type="evidence" value="ECO:0007669"/>
    <property type="project" value="InterPro"/>
</dbReference>
<evidence type="ECO:0000256" key="2">
    <source>
        <dbReference type="PIRSR" id="PIRSR601765-1"/>
    </source>
</evidence>
<feature type="binding site" evidence="2">
    <location>
        <position position="60"/>
    </location>
    <ligand>
        <name>Zn(2+)</name>
        <dbReference type="ChEBI" id="CHEBI:29105"/>
    </ligand>
</feature>